<evidence type="ECO:0000313" key="2">
    <source>
        <dbReference type="EMBL" id="PAX52863.1"/>
    </source>
</evidence>
<dbReference type="AlphaFoldDB" id="A0A2A2TGL6"/>
<dbReference type="EMBL" id="NTFS01000192">
    <property type="protein sequence ID" value="PAX52863.1"/>
    <property type="molecule type" value="Genomic_DNA"/>
</dbReference>
<proteinExistence type="predicted"/>
<comment type="caution">
    <text evidence="2">The sequence shown here is derived from an EMBL/GenBank/DDBJ whole genome shotgun (WGS) entry which is preliminary data.</text>
</comment>
<keyword evidence="3" id="KW-1185">Reference proteome</keyword>
<name>A0A2A2TGL6_9CYAN</name>
<evidence type="ECO:0000313" key="3">
    <source>
        <dbReference type="Proteomes" id="UP000218238"/>
    </source>
</evidence>
<reference evidence="2 3" key="1">
    <citation type="submission" date="2017-08" db="EMBL/GenBank/DDBJ databases">
        <title>Draft genome sequence of filamentous cyanobacterium Calothrix elsteri CCALA 953.</title>
        <authorList>
            <person name="Gagunashvili A.N."/>
            <person name="Elster J."/>
            <person name="Andresson O.S."/>
        </authorList>
    </citation>
    <scope>NUCLEOTIDE SEQUENCE [LARGE SCALE GENOMIC DNA]</scope>
    <source>
        <strain evidence="2 3">CCALA 953</strain>
    </source>
</reference>
<gene>
    <name evidence="2" type="ORF">CK510_17040</name>
</gene>
<accession>A0A2A2TGL6</accession>
<feature type="region of interest" description="Disordered" evidence="1">
    <location>
        <begin position="1"/>
        <end position="21"/>
    </location>
</feature>
<evidence type="ECO:0008006" key="4">
    <source>
        <dbReference type="Google" id="ProtNLM"/>
    </source>
</evidence>
<evidence type="ECO:0000256" key="1">
    <source>
        <dbReference type="SAM" id="MobiDB-lite"/>
    </source>
</evidence>
<sequence>MTKPKSKHREHGETKKQYSLGLTQTGVQGLDEKASKLGVSRSQLIEMIGRGEISLTSVDKQFLGELLIG</sequence>
<organism evidence="2 3">
    <name type="scientific">Brunnivagina elsteri CCALA 953</name>
    <dbReference type="NCBI Taxonomy" id="987040"/>
    <lineage>
        <taxon>Bacteria</taxon>
        <taxon>Bacillati</taxon>
        <taxon>Cyanobacteriota</taxon>
        <taxon>Cyanophyceae</taxon>
        <taxon>Nostocales</taxon>
        <taxon>Calotrichaceae</taxon>
        <taxon>Brunnivagina</taxon>
    </lineage>
</organism>
<protein>
    <recommendedName>
        <fullName evidence="4">Ribbon-helix-helix protein CopG domain-containing protein</fullName>
    </recommendedName>
</protein>
<dbReference type="Proteomes" id="UP000218238">
    <property type="component" value="Unassembled WGS sequence"/>
</dbReference>